<dbReference type="PANTHER" id="PTHR34347">
    <property type="entry name" value="DNA REPAIR-SCAFFOLDING PROTEIN SPIDR"/>
    <property type="match status" value="1"/>
</dbReference>
<evidence type="ECO:0000313" key="4">
    <source>
        <dbReference type="EMBL" id="GFS22007.1"/>
    </source>
</evidence>
<dbReference type="InterPro" id="IPR028026">
    <property type="entry name" value="DUF4502"/>
</dbReference>
<evidence type="ECO:0000259" key="2">
    <source>
        <dbReference type="Pfam" id="PF14950"/>
    </source>
</evidence>
<evidence type="ECO:0000313" key="5">
    <source>
        <dbReference type="Proteomes" id="UP000762676"/>
    </source>
</evidence>
<comment type="caution">
    <text evidence="4">The sequence shown here is derived from an EMBL/GenBank/DDBJ whole genome shotgun (WGS) entry which is preliminary data.</text>
</comment>
<dbReference type="EMBL" id="BMAT01010188">
    <property type="protein sequence ID" value="GFS22007.1"/>
    <property type="molecule type" value="Genomic_DNA"/>
</dbReference>
<feature type="compositionally biased region" description="Polar residues" evidence="1">
    <location>
        <begin position="154"/>
        <end position="167"/>
    </location>
</feature>
<dbReference type="GO" id="GO:0000724">
    <property type="term" value="P:double-strand break repair via homologous recombination"/>
    <property type="evidence" value="ECO:0007669"/>
    <property type="project" value="TreeGrafter"/>
</dbReference>
<dbReference type="AlphaFoldDB" id="A0AAV4JGU1"/>
<feature type="region of interest" description="Disordered" evidence="1">
    <location>
        <begin position="49"/>
        <end position="73"/>
    </location>
</feature>
<feature type="region of interest" description="Disordered" evidence="1">
    <location>
        <begin position="745"/>
        <end position="773"/>
    </location>
</feature>
<protein>
    <submittedName>
        <fullName evidence="4">DNA repair-scaffolding protein</fullName>
    </submittedName>
</protein>
<dbReference type="PANTHER" id="PTHR34347:SF1">
    <property type="entry name" value="DNA REPAIR-SCAFFOLDING PROTEIN"/>
    <property type="match status" value="1"/>
</dbReference>
<evidence type="ECO:0000259" key="3">
    <source>
        <dbReference type="Pfam" id="PF14951"/>
    </source>
</evidence>
<feature type="compositionally biased region" description="Basic residues" evidence="1">
    <location>
        <begin position="129"/>
        <end position="139"/>
    </location>
</feature>
<gene>
    <name evidence="4" type="ORF">ElyMa_005098100</name>
</gene>
<dbReference type="Pfam" id="PF14950">
    <property type="entry name" value="DUF4502"/>
    <property type="match status" value="1"/>
</dbReference>
<dbReference type="InterPro" id="IPR028032">
    <property type="entry name" value="DUF4503"/>
</dbReference>
<dbReference type="GO" id="GO:0000228">
    <property type="term" value="C:nuclear chromosome"/>
    <property type="evidence" value="ECO:0007669"/>
    <property type="project" value="TreeGrafter"/>
</dbReference>
<feature type="compositionally biased region" description="Basic and acidic residues" evidence="1">
    <location>
        <begin position="219"/>
        <end position="245"/>
    </location>
</feature>
<feature type="compositionally biased region" description="Low complexity" evidence="1">
    <location>
        <begin position="105"/>
        <end position="121"/>
    </location>
</feature>
<dbReference type="GO" id="GO:0005654">
    <property type="term" value="C:nucleoplasm"/>
    <property type="evidence" value="ECO:0007669"/>
    <property type="project" value="TreeGrafter"/>
</dbReference>
<evidence type="ECO:0000256" key="1">
    <source>
        <dbReference type="SAM" id="MobiDB-lite"/>
    </source>
</evidence>
<dbReference type="Pfam" id="PF14951">
    <property type="entry name" value="DUF4503"/>
    <property type="match status" value="1"/>
</dbReference>
<feature type="domain" description="DUF4502" evidence="2">
    <location>
        <begin position="225"/>
        <end position="499"/>
    </location>
</feature>
<dbReference type="Proteomes" id="UP000762676">
    <property type="component" value="Unassembled WGS sequence"/>
</dbReference>
<sequence>MGEWNRCAEGFSGMKKISQIINRTNQQSVKTGVNSFERGAELQEPIVCQDSPDQKKRLRSWRSAFTSSSKGGVNRKVSALTQHAWKSEVFFEDLNRPLEDSAQQSNEIEAASSNSSDSISSTERDNYKSARKNRKRRKKSSDCSTVHVVKPSEIKSQVKLTQSSPATENCCKDQDCSSTSLQEKDASVKSVCTKKSGIKANRCWTEPSFEPLDPTLKSETLHESLPETRTAKFDVKNKTKRESHSTKPKVVRRLHTELSQDSLGFISDVESDSDGQEYCKTMKLQHEDKSGGIDTVDAVGDSTNHQVHVTRFQPQSQDEISPASSPAEDVDGCGSSPPTFKNSQASIDSESSSQRSLSQFKDKMKASDWLSVLQKQKTPVKARETEGLHLEDSAKKKKKFISGSLADRLYRLQRRLKSSVRMWHHSTKLGELSEKDRKSVTVRVRKTSRLFSLYFCDCEIISDHEKGKICKVFFSDDKADSLSLVVGVDVQIYPPWQQLETSAGERTYLCTDFACIVPSQETSRTTSVEVPHTNTSMQQLQTTVVWDCPCAKDPCLSSSLCPAVKEPSTVHTHHQLIHHNFSDDSVHLQTQNGPVMLRSVHCSSPSWSRLGYLGGSQTDPIGRSAPVGRTLQESKELLKSAGDVLPAFSATVLRVFPNRSGEQGFVIRHKFLLVDAAGTVAIATLPPLGSGDVKTGPSGDESFSLGRLEGQKCTCHGFAVWNRITGDQDSRLFSVLEGAWPYNHPLRGQSQSEPDSASSWQDNNRALSQSSQVGPPVAPNFAYVLQAYPGCGRSHLEFDRCNQTPVLRQELVSAHLNRDVSQTLQANRCRAFSWRSLSDALKSKSGDRVTFLAKMTFSYTDENSEGGFNSLRSLLVYDHESNSSGHTVFHTVHLSHHNLLGRIKPSVCLFRDVACVRGRLQCDAYTLVLPQTQWSSWGVDKLLDHSELSLVTDLSASSVSVPELTSDVSEGMVIRMEGYVSSVDEESACIVEECCVCGSDLIVPDTGPMHCTVCNEDVQHSVSVLRMSGFLTCGRLSSDSTVVKVQFAQRTIEKMLPSEADEDGYDVDQVIGKYIACQACLVESNSSSKTNSSQNTIFLRELEYT</sequence>
<feature type="compositionally biased region" description="Low complexity" evidence="1">
    <location>
        <begin position="343"/>
        <end position="358"/>
    </location>
</feature>
<feature type="domain" description="DUF4503" evidence="3">
    <location>
        <begin position="707"/>
        <end position="1091"/>
    </location>
</feature>
<organism evidence="4 5">
    <name type="scientific">Elysia marginata</name>
    <dbReference type="NCBI Taxonomy" id="1093978"/>
    <lineage>
        <taxon>Eukaryota</taxon>
        <taxon>Metazoa</taxon>
        <taxon>Spiralia</taxon>
        <taxon>Lophotrochozoa</taxon>
        <taxon>Mollusca</taxon>
        <taxon>Gastropoda</taxon>
        <taxon>Heterobranchia</taxon>
        <taxon>Euthyneura</taxon>
        <taxon>Panpulmonata</taxon>
        <taxon>Sacoglossa</taxon>
        <taxon>Placobranchoidea</taxon>
        <taxon>Plakobranchidae</taxon>
        <taxon>Elysia</taxon>
    </lineage>
</organism>
<name>A0AAV4JGU1_9GAST</name>
<feature type="region of interest" description="Disordered" evidence="1">
    <location>
        <begin position="209"/>
        <end position="250"/>
    </location>
</feature>
<reference evidence="4 5" key="1">
    <citation type="journal article" date="2021" name="Elife">
        <title>Chloroplast acquisition without the gene transfer in kleptoplastic sea slugs, Plakobranchus ocellatus.</title>
        <authorList>
            <person name="Maeda T."/>
            <person name="Takahashi S."/>
            <person name="Yoshida T."/>
            <person name="Shimamura S."/>
            <person name="Takaki Y."/>
            <person name="Nagai Y."/>
            <person name="Toyoda A."/>
            <person name="Suzuki Y."/>
            <person name="Arimoto A."/>
            <person name="Ishii H."/>
            <person name="Satoh N."/>
            <person name="Nishiyama T."/>
            <person name="Hasebe M."/>
            <person name="Maruyama T."/>
            <person name="Minagawa J."/>
            <person name="Obokata J."/>
            <person name="Shigenobu S."/>
        </authorList>
    </citation>
    <scope>NUCLEOTIDE SEQUENCE [LARGE SCALE GENOMIC DNA]</scope>
</reference>
<proteinExistence type="predicted"/>
<feature type="region of interest" description="Disordered" evidence="1">
    <location>
        <begin position="308"/>
        <end position="358"/>
    </location>
</feature>
<accession>A0AAV4JGU1</accession>
<feature type="compositionally biased region" description="Polar residues" evidence="1">
    <location>
        <begin position="748"/>
        <end position="773"/>
    </location>
</feature>
<keyword evidence="5" id="KW-1185">Reference proteome</keyword>
<dbReference type="GO" id="GO:0070202">
    <property type="term" value="P:regulation of establishment of protein localization to chromosome"/>
    <property type="evidence" value="ECO:0007669"/>
    <property type="project" value="TreeGrafter"/>
</dbReference>
<feature type="region of interest" description="Disordered" evidence="1">
    <location>
        <begin position="98"/>
        <end position="174"/>
    </location>
</feature>
<dbReference type="InterPro" id="IPR053054">
    <property type="entry name" value="DNA_repair-scaffolding"/>
</dbReference>
<feature type="compositionally biased region" description="Polar residues" evidence="1">
    <location>
        <begin position="308"/>
        <end position="324"/>
    </location>
</feature>